<proteinExistence type="predicted"/>
<dbReference type="Gene3D" id="3.40.960.10">
    <property type="entry name" value="VSR Endonuclease"/>
    <property type="match status" value="1"/>
</dbReference>
<dbReference type="PANTHER" id="PTHR38590:SF1">
    <property type="entry name" value="BLL0828 PROTEIN"/>
    <property type="match status" value="1"/>
</dbReference>
<evidence type="ECO:0000259" key="1">
    <source>
        <dbReference type="Pfam" id="PF04480"/>
    </source>
</evidence>
<name>K9YWW6_DACS8</name>
<dbReference type="Pfam" id="PF04480">
    <property type="entry name" value="DUF559"/>
    <property type="match status" value="1"/>
</dbReference>
<dbReference type="EMBL" id="CP003944">
    <property type="protein sequence ID" value="AFZ51002.1"/>
    <property type="molecule type" value="Genomic_DNA"/>
</dbReference>
<dbReference type="AlphaFoldDB" id="K9YWW6"/>
<accession>K9YWW6</accession>
<dbReference type="InterPro" id="IPR007569">
    <property type="entry name" value="DUF559"/>
</dbReference>
<dbReference type="SUPFAM" id="SSF52980">
    <property type="entry name" value="Restriction endonuclease-like"/>
    <property type="match status" value="1"/>
</dbReference>
<dbReference type="Proteomes" id="UP000010482">
    <property type="component" value="Chromosome"/>
</dbReference>
<sequence>MNYLPYNRKLVSRAKELRKNMTVAEQKLWKNYLKTFPYRVYRQRPIENFIVDFYCPKLKLVIEIDGDSHYQENAQSYDKERTQILQTYGLKVIRFQNDEVLDNFAGVVNFIEGMIPPSPPYKRGE</sequence>
<dbReference type="OrthoDB" id="9798754at2"/>
<organism evidence="2 3">
    <name type="scientific">Dactylococcopsis salina (strain PCC 8305)</name>
    <name type="common">Myxobactron salinum</name>
    <dbReference type="NCBI Taxonomy" id="13035"/>
    <lineage>
        <taxon>Bacteria</taxon>
        <taxon>Bacillati</taxon>
        <taxon>Cyanobacteriota</taxon>
        <taxon>Cyanophyceae</taxon>
        <taxon>Nodosilineales</taxon>
        <taxon>Cymatolegaceae</taxon>
        <taxon>Dactylococcopsis</taxon>
    </lineage>
</organism>
<dbReference type="HOGENOM" id="CLU_107928_1_0_3"/>
<dbReference type="PANTHER" id="PTHR38590">
    <property type="entry name" value="BLL0828 PROTEIN"/>
    <property type="match status" value="1"/>
</dbReference>
<evidence type="ECO:0000313" key="2">
    <source>
        <dbReference type="EMBL" id="AFZ51002.1"/>
    </source>
</evidence>
<dbReference type="eggNOG" id="COG2852">
    <property type="taxonomic scope" value="Bacteria"/>
</dbReference>
<dbReference type="InterPro" id="IPR011335">
    <property type="entry name" value="Restrct_endonuc-II-like"/>
</dbReference>
<dbReference type="KEGG" id="dsl:Dacsa_2397"/>
<evidence type="ECO:0000313" key="3">
    <source>
        <dbReference type="Proteomes" id="UP000010482"/>
    </source>
</evidence>
<dbReference type="RefSeq" id="WP_015229993.1">
    <property type="nucleotide sequence ID" value="NC_019780.1"/>
</dbReference>
<protein>
    <recommendedName>
        <fullName evidence="1">DUF559 domain-containing protein</fullName>
    </recommendedName>
</protein>
<gene>
    <name evidence="2" type="ORF">Dacsa_2397</name>
</gene>
<dbReference type="InterPro" id="IPR047216">
    <property type="entry name" value="Endonuclease_DUF559_bact"/>
</dbReference>
<keyword evidence="3" id="KW-1185">Reference proteome</keyword>
<feature type="domain" description="DUF559" evidence="1">
    <location>
        <begin position="9"/>
        <end position="112"/>
    </location>
</feature>
<dbReference type="CDD" id="cd01038">
    <property type="entry name" value="Endonuclease_DUF559"/>
    <property type="match status" value="1"/>
</dbReference>
<reference evidence="2" key="1">
    <citation type="submission" date="2012-04" db="EMBL/GenBank/DDBJ databases">
        <title>Finished genome of Dactylococcopsis salina PCC 8305.</title>
        <authorList>
            <consortium name="US DOE Joint Genome Institute"/>
            <person name="Gugger M."/>
            <person name="Coursin T."/>
            <person name="Rippka R."/>
            <person name="Tandeau De Marsac N."/>
            <person name="Huntemann M."/>
            <person name="Wei C.-L."/>
            <person name="Han J."/>
            <person name="Detter J.C."/>
            <person name="Han C."/>
            <person name="Tapia R."/>
            <person name="Daligault H."/>
            <person name="Chen A."/>
            <person name="Krypides N."/>
            <person name="Mavromatis K."/>
            <person name="Markowitz V."/>
            <person name="Szeto E."/>
            <person name="Ivanova N."/>
            <person name="Ovchinnikova G."/>
            <person name="Pagani I."/>
            <person name="Pati A."/>
            <person name="Goodwin L."/>
            <person name="Peters L."/>
            <person name="Pitluck S."/>
            <person name="Woyke T."/>
            <person name="Kerfeld C."/>
        </authorList>
    </citation>
    <scope>NUCLEOTIDE SEQUENCE [LARGE SCALE GENOMIC DNA]</scope>
    <source>
        <strain evidence="2">PCC 8305</strain>
    </source>
</reference>